<gene>
    <name evidence="2" type="ORF">D1867_06315</name>
</gene>
<comment type="caution">
    <text evidence="2">The sequence shown here is derived from an EMBL/GenBank/DDBJ whole genome shotgun (WGS) entry which is preliminary data.</text>
</comment>
<evidence type="ECO:0000313" key="2">
    <source>
        <dbReference type="EMBL" id="MUM64863.1"/>
    </source>
</evidence>
<dbReference type="RefSeq" id="WP_155863247.1">
    <property type="nucleotide sequence ID" value="NZ_WFIY01000004.1"/>
</dbReference>
<keyword evidence="1" id="KW-0812">Transmembrane</keyword>
<feature type="transmembrane region" description="Helical" evidence="1">
    <location>
        <begin position="120"/>
        <end position="144"/>
    </location>
</feature>
<evidence type="ECO:0000313" key="3">
    <source>
        <dbReference type="Proteomes" id="UP000440125"/>
    </source>
</evidence>
<dbReference type="Proteomes" id="UP000440125">
    <property type="component" value="Unassembled WGS sequence"/>
</dbReference>
<name>A0A6A9QGF4_ACIIN</name>
<feature type="transmembrane region" description="Helical" evidence="1">
    <location>
        <begin position="64"/>
        <end position="85"/>
    </location>
</feature>
<reference evidence="2 3" key="1">
    <citation type="submission" date="2019-10" db="EMBL/GenBank/DDBJ databases">
        <title>Genome Sequences from Six Type Strain Members of the Archaeal Family Sulfolobaceae: Acidianus ambivalens, Acidianus infernus, Metallosphaera prunae, Stygiolobus azoricus, Sulfolobus metallicus, and Sulfurisphaera ohwakuensis.</title>
        <authorList>
            <person name="Counts J.A."/>
            <person name="Kelly R.M."/>
        </authorList>
    </citation>
    <scope>NUCLEOTIDE SEQUENCE [LARGE SCALE GENOMIC DNA]</scope>
    <source>
        <strain evidence="2 3">DSM 3191</strain>
    </source>
</reference>
<protein>
    <submittedName>
        <fullName evidence="2">Uncharacterized protein</fullName>
    </submittedName>
</protein>
<dbReference type="OrthoDB" id="43972at2157"/>
<dbReference type="AlphaFoldDB" id="A0A6A9QGF4"/>
<keyword evidence="1" id="KW-1133">Transmembrane helix</keyword>
<evidence type="ECO:0000256" key="1">
    <source>
        <dbReference type="SAM" id="Phobius"/>
    </source>
</evidence>
<sequence>MLLLILTATLSVIEGINIYKGILFSSYLIDFGKRVQGLVFILVASLLPVLFIFFSFYLVVQSELLVLGVILALSYLPKIILWKYYHYSSNYIPSLTNAVKWYVINYIIKMDFILPMYISLLGLNYLLVFILVGLITRMIAIIIIRNFKPLFLKIIRLNLPQVENLSSILVISTLLIVLHDSI</sequence>
<feature type="transmembrane region" description="Helical" evidence="1">
    <location>
        <begin position="39"/>
        <end position="59"/>
    </location>
</feature>
<accession>A0A6A9QGF4</accession>
<dbReference type="EMBL" id="WFIY01000004">
    <property type="protein sequence ID" value="MUM64863.1"/>
    <property type="molecule type" value="Genomic_DNA"/>
</dbReference>
<proteinExistence type="predicted"/>
<organism evidence="2 3">
    <name type="scientific">Acidianus infernus</name>
    <dbReference type="NCBI Taxonomy" id="12915"/>
    <lineage>
        <taxon>Archaea</taxon>
        <taxon>Thermoproteota</taxon>
        <taxon>Thermoprotei</taxon>
        <taxon>Sulfolobales</taxon>
        <taxon>Sulfolobaceae</taxon>
        <taxon>Acidianus</taxon>
    </lineage>
</organism>
<keyword evidence="1" id="KW-0472">Membrane</keyword>
<keyword evidence="3" id="KW-1185">Reference proteome</keyword>